<accession>A0A9P6VTT0</accession>
<evidence type="ECO:0000259" key="12">
    <source>
        <dbReference type="Pfam" id="PF12022"/>
    </source>
</evidence>
<feature type="region of interest" description="Disordered" evidence="10">
    <location>
        <begin position="1"/>
        <end position="40"/>
    </location>
</feature>
<keyword evidence="7" id="KW-0472">Membrane</keyword>
<keyword evidence="4" id="KW-0813">Transport</keyword>
<feature type="region of interest" description="Disordered" evidence="10">
    <location>
        <begin position="461"/>
        <end position="524"/>
    </location>
</feature>
<feature type="compositionally biased region" description="Low complexity" evidence="10">
    <location>
        <begin position="372"/>
        <end position="387"/>
    </location>
</feature>
<keyword evidence="5" id="KW-0653">Protein transport</keyword>
<dbReference type="InterPro" id="IPR009316">
    <property type="entry name" value="COG2"/>
</dbReference>
<evidence type="ECO:0000256" key="10">
    <source>
        <dbReference type="SAM" id="MobiDB-lite"/>
    </source>
</evidence>
<organism evidence="13 14">
    <name type="scientific">Rhodotorula mucilaginosa</name>
    <name type="common">Yeast</name>
    <name type="synonym">Rhodotorula rubra</name>
    <dbReference type="NCBI Taxonomy" id="5537"/>
    <lineage>
        <taxon>Eukaryota</taxon>
        <taxon>Fungi</taxon>
        <taxon>Dikarya</taxon>
        <taxon>Basidiomycota</taxon>
        <taxon>Pucciniomycotina</taxon>
        <taxon>Microbotryomycetes</taxon>
        <taxon>Sporidiobolales</taxon>
        <taxon>Sporidiobolaceae</taxon>
        <taxon>Rhodotorula</taxon>
    </lineage>
</organism>
<comment type="subcellular location">
    <subcellularLocation>
        <location evidence="1">Golgi apparatus membrane</location>
        <topology evidence="1">Peripheral membrane protein</topology>
    </subcellularLocation>
</comment>
<dbReference type="AlphaFoldDB" id="A0A9P6VTT0"/>
<dbReference type="EMBL" id="PUHQ01000169">
    <property type="protein sequence ID" value="KAG0653924.1"/>
    <property type="molecule type" value="Genomic_DNA"/>
</dbReference>
<evidence type="ECO:0000256" key="2">
    <source>
        <dbReference type="ARBA" id="ARBA00007603"/>
    </source>
</evidence>
<keyword evidence="9" id="KW-0175">Coiled coil</keyword>
<name>A0A9P6VTT0_RHOMI</name>
<proteinExistence type="inferred from homology"/>
<dbReference type="PANTHER" id="PTHR12961">
    <property type="entry name" value="CONSERVED OLIGOMERIC GOLGI COMPLEX COMPONENT 2"/>
    <property type="match status" value="1"/>
</dbReference>
<dbReference type="PANTHER" id="PTHR12961:SF0">
    <property type="entry name" value="CONSERVED OLIGOMERIC GOLGI COMPLEX SUBUNIT 2"/>
    <property type="match status" value="1"/>
</dbReference>
<evidence type="ECO:0000256" key="6">
    <source>
        <dbReference type="ARBA" id="ARBA00023034"/>
    </source>
</evidence>
<evidence type="ECO:0000259" key="11">
    <source>
        <dbReference type="Pfam" id="PF06148"/>
    </source>
</evidence>
<sequence length="946" mass="102436">MAATQGDAALQDPFSPRSVATESEPVKLRPESATAPPLHRPTFTQVLSAADLSAVLSSTATEDDDDDASEAVGQLPDAPPISHSLLASPDFDASSFLLARRLTPLDQLRSELREYLASLKQSLVGVINDEYEAFIGLSLGLKQAHVSQSLARVRKPVLQVRNEVVRVQDELTAMQDEMSSVLDQRKEAREAKALMRRLLATDEAVEKVEALLNLDSPPPPPPSSSSTSLKKPRRATISMVADSPTKRLERIASEYTHMQYLVKRAGPNLPFIRALEPRIARITQALRAELSDLLGSVLASRPISASPASSNKNAANSYRQELLTTLRTFLSLGMAHEAEEIIRTELVQPFMRRTVTRESLVGAKPLPPSPAPNTASSSTTAAASSPAGDEADEPTPTTTTAAAVPAPYRIERLRLPTQPPPRDGTNLVPLTTLYNRILEFVERECGIVLDVAERVLDSQVGGVGASEKRRRVKKEEEEEDAEAAEEEEAAVLRMGASSTHSLGSVKEDQEGDGEDGGDGGSDDDRITGFQVLNNVVVDEIAKAITSELGGVVFAAGRPTVFHQAVVLIERAFEMGSASGGGAKDATFASSSSAAAGEDVEEGFVMSESEAVWKALERCWDDDVWLVELAGRFWKLALQILSRYRTWLNDKVPRYVLPTSASSVNLPAEGDRDRGRLTPNPSTPRPVTPGPSEADTVSEEATLRQLTVLIADARTMERRARRLYEERIRVKLPRSEGGAIALSAAEDVEEDTETAAFEEALSGVISVIPSLSSQVITILVKRCAEHLKLVRSVASQVRASTRKGPIEPSYFVHNILKELRAYLNGPGRVIEEELRKKWATAVVEDIAGRYTAILSTQKKTEDSLRWLKKGRQGLSFFGRAASSAVGGSGDDAGGGEDDRVKMQMQLDVETLAEDAVALQVEVDASEAFLALKRAARGDVPKEEEGKK</sequence>
<feature type="region of interest" description="Disordered" evidence="10">
    <location>
        <begin position="360"/>
        <end position="428"/>
    </location>
</feature>
<dbReference type="GO" id="GO:0015031">
    <property type="term" value="P:protein transport"/>
    <property type="evidence" value="ECO:0007669"/>
    <property type="project" value="UniProtKB-KW"/>
</dbReference>
<keyword evidence="14" id="KW-1185">Reference proteome</keyword>
<dbReference type="GO" id="GO:0017119">
    <property type="term" value="C:Golgi transport complex"/>
    <property type="evidence" value="ECO:0007669"/>
    <property type="project" value="TreeGrafter"/>
</dbReference>
<feature type="compositionally biased region" description="Low complexity" evidence="10">
    <location>
        <begin position="394"/>
        <end position="407"/>
    </location>
</feature>
<comment type="similarity">
    <text evidence="2">Belongs to the COG2 family.</text>
</comment>
<evidence type="ECO:0000256" key="5">
    <source>
        <dbReference type="ARBA" id="ARBA00022927"/>
    </source>
</evidence>
<evidence type="ECO:0000256" key="1">
    <source>
        <dbReference type="ARBA" id="ARBA00004395"/>
    </source>
</evidence>
<dbReference type="GO" id="GO:0006891">
    <property type="term" value="P:intra-Golgi vesicle-mediated transport"/>
    <property type="evidence" value="ECO:0007669"/>
    <property type="project" value="TreeGrafter"/>
</dbReference>
<dbReference type="Proteomes" id="UP000777482">
    <property type="component" value="Unassembled WGS sequence"/>
</dbReference>
<feature type="domain" description="Conserved oligomeric Golgi complex subunit 2 N-terminal" evidence="11">
    <location>
        <begin position="83"/>
        <end position="143"/>
    </location>
</feature>
<feature type="compositionally biased region" description="Acidic residues" evidence="10">
    <location>
        <begin position="509"/>
        <end position="521"/>
    </location>
</feature>
<keyword evidence="6" id="KW-0333">Golgi apparatus</keyword>
<dbReference type="Pfam" id="PF12022">
    <property type="entry name" value="COG2_C"/>
    <property type="match status" value="1"/>
</dbReference>
<comment type="caution">
    <text evidence="13">The sequence shown here is derived from an EMBL/GenBank/DDBJ whole genome shotgun (WGS) entry which is preliminary data.</text>
</comment>
<dbReference type="InterPro" id="IPR024603">
    <property type="entry name" value="COG_complex_COG2_C"/>
</dbReference>
<feature type="region of interest" description="Disordered" evidence="10">
    <location>
        <begin position="662"/>
        <end position="697"/>
    </location>
</feature>
<protein>
    <recommendedName>
        <fullName evidence="3">Conserved oligomeric Golgi complex subunit 2</fullName>
    </recommendedName>
    <alternativeName>
        <fullName evidence="8">Component of oligomeric Golgi complex 2</fullName>
    </alternativeName>
</protein>
<feature type="region of interest" description="Disordered" evidence="10">
    <location>
        <begin position="211"/>
        <end position="235"/>
    </location>
</feature>
<feature type="coiled-coil region" evidence="9">
    <location>
        <begin position="157"/>
        <end position="191"/>
    </location>
</feature>
<dbReference type="OrthoDB" id="332281at2759"/>
<feature type="compositionally biased region" description="Acidic residues" evidence="10">
    <location>
        <begin position="476"/>
        <end position="489"/>
    </location>
</feature>
<evidence type="ECO:0000313" key="14">
    <source>
        <dbReference type="Proteomes" id="UP000777482"/>
    </source>
</evidence>
<reference evidence="13 14" key="1">
    <citation type="submission" date="2020-11" db="EMBL/GenBank/DDBJ databases">
        <title>Kefir isolates.</title>
        <authorList>
            <person name="Marcisauskas S."/>
            <person name="Kim Y."/>
            <person name="Blasche S."/>
        </authorList>
    </citation>
    <scope>NUCLEOTIDE SEQUENCE [LARGE SCALE GENOMIC DNA]</scope>
    <source>
        <strain evidence="13 14">KR</strain>
    </source>
</reference>
<feature type="domain" description="COG complex component COG2 C-terminal" evidence="12">
    <location>
        <begin position="585"/>
        <end position="907"/>
    </location>
</feature>
<dbReference type="Pfam" id="PF06148">
    <property type="entry name" value="COG2_N"/>
    <property type="match status" value="1"/>
</dbReference>
<evidence type="ECO:0000313" key="13">
    <source>
        <dbReference type="EMBL" id="KAG0653924.1"/>
    </source>
</evidence>
<evidence type="ECO:0000256" key="9">
    <source>
        <dbReference type="SAM" id="Coils"/>
    </source>
</evidence>
<dbReference type="InterPro" id="IPR024602">
    <property type="entry name" value="COG_su2_N"/>
</dbReference>
<evidence type="ECO:0000256" key="4">
    <source>
        <dbReference type="ARBA" id="ARBA00022448"/>
    </source>
</evidence>
<dbReference type="GO" id="GO:0000139">
    <property type="term" value="C:Golgi membrane"/>
    <property type="evidence" value="ECO:0007669"/>
    <property type="project" value="UniProtKB-SubCell"/>
</dbReference>
<evidence type="ECO:0000256" key="7">
    <source>
        <dbReference type="ARBA" id="ARBA00023136"/>
    </source>
</evidence>
<evidence type="ECO:0000256" key="3">
    <source>
        <dbReference type="ARBA" id="ARBA00020977"/>
    </source>
</evidence>
<dbReference type="GO" id="GO:0007030">
    <property type="term" value="P:Golgi organization"/>
    <property type="evidence" value="ECO:0007669"/>
    <property type="project" value="InterPro"/>
</dbReference>
<gene>
    <name evidence="13" type="ORF">C6P46_002065</name>
</gene>
<evidence type="ECO:0000256" key="8">
    <source>
        <dbReference type="ARBA" id="ARBA00031344"/>
    </source>
</evidence>